<dbReference type="CDD" id="cd09274">
    <property type="entry name" value="RNase_HI_RT_Ty3"/>
    <property type="match status" value="1"/>
</dbReference>
<dbReference type="AlphaFoldDB" id="A0A4Y2U6A9"/>
<evidence type="ECO:0000256" key="3">
    <source>
        <dbReference type="ARBA" id="ARBA00022759"/>
    </source>
</evidence>
<dbReference type="FunFam" id="3.10.20.370:FF:000001">
    <property type="entry name" value="Retrovirus-related Pol polyprotein from transposon 17.6-like protein"/>
    <property type="match status" value="1"/>
</dbReference>
<keyword evidence="5" id="KW-0511">Multifunctional enzyme</keyword>
<evidence type="ECO:0000256" key="1">
    <source>
        <dbReference type="ARBA" id="ARBA00022695"/>
    </source>
</evidence>
<dbReference type="OrthoDB" id="10058156at2759"/>
<proteinExistence type="predicted"/>
<gene>
    <name evidence="7" type="ORF">AVEN_239967_1</name>
</gene>
<keyword evidence="3" id="KW-0255">Endonuclease</keyword>
<accession>A0A4Y2U6A9</accession>
<evidence type="ECO:0000313" key="8">
    <source>
        <dbReference type="Proteomes" id="UP000499080"/>
    </source>
</evidence>
<keyword evidence="2" id="KW-0540">Nuclease</keyword>
<dbReference type="Gene3D" id="3.10.20.370">
    <property type="match status" value="1"/>
</dbReference>
<dbReference type="PANTHER" id="PTHR37984">
    <property type="entry name" value="PROTEIN CBG26694"/>
    <property type="match status" value="1"/>
</dbReference>
<keyword evidence="8" id="KW-1185">Reference proteome</keyword>
<dbReference type="Pfam" id="PF17919">
    <property type="entry name" value="RT_RNaseH_2"/>
    <property type="match status" value="1"/>
</dbReference>
<organism evidence="7 8">
    <name type="scientific">Araneus ventricosus</name>
    <name type="common">Orbweaver spider</name>
    <name type="synonym">Epeira ventricosa</name>
    <dbReference type="NCBI Taxonomy" id="182803"/>
    <lineage>
        <taxon>Eukaryota</taxon>
        <taxon>Metazoa</taxon>
        <taxon>Ecdysozoa</taxon>
        <taxon>Arthropoda</taxon>
        <taxon>Chelicerata</taxon>
        <taxon>Arachnida</taxon>
        <taxon>Araneae</taxon>
        <taxon>Araneomorphae</taxon>
        <taxon>Entelegynae</taxon>
        <taxon>Araneoidea</taxon>
        <taxon>Araneidae</taxon>
        <taxon>Araneus</taxon>
    </lineage>
</organism>
<comment type="caution">
    <text evidence="7">The sequence shown here is derived from an EMBL/GenBank/DDBJ whole genome shotgun (WGS) entry which is preliminary data.</text>
</comment>
<evidence type="ECO:0000313" key="7">
    <source>
        <dbReference type="EMBL" id="GBO08515.1"/>
    </source>
</evidence>
<protein>
    <recommendedName>
        <fullName evidence="6">Reverse transcriptase/retrotransposon-derived protein RNase H-like domain-containing protein</fullName>
    </recommendedName>
</protein>
<dbReference type="InterPro" id="IPR043502">
    <property type="entry name" value="DNA/RNA_pol_sf"/>
</dbReference>
<dbReference type="EMBL" id="BGPR01034228">
    <property type="protein sequence ID" value="GBO08515.1"/>
    <property type="molecule type" value="Genomic_DNA"/>
</dbReference>
<dbReference type="GO" id="GO:0004519">
    <property type="term" value="F:endonuclease activity"/>
    <property type="evidence" value="ECO:0007669"/>
    <property type="project" value="UniProtKB-KW"/>
</dbReference>
<name>A0A4Y2U6A9_ARAVE</name>
<feature type="domain" description="Reverse transcriptase/retrotransposon-derived protein RNase H-like" evidence="6">
    <location>
        <begin position="17"/>
        <end position="116"/>
    </location>
</feature>
<keyword evidence="3" id="KW-0378">Hydrolase</keyword>
<dbReference type="InterPro" id="IPR041577">
    <property type="entry name" value="RT_RNaseH_2"/>
</dbReference>
<evidence type="ECO:0000256" key="4">
    <source>
        <dbReference type="ARBA" id="ARBA00022918"/>
    </source>
</evidence>
<keyword evidence="1" id="KW-0808">Transferase</keyword>
<evidence type="ECO:0000256" key="2">
    <source>
        <dbReference type="ARBA" id="ARBA00022722"/>
    </source>
</evidence>
<evidence type="ECO:0000259" key="6">
    <source>
        <dbReference type="Pfam" id="PF17919"/>
    </source>
</evidence>
<dbReference type="SUPFAM" id="SSF56672">
    <property type="entry name" value="DNA/RNA polymerases"/>
    <property type="match status" value="1"/>
</dbReference>
<sequence length="149" mass="16741">MAEPLHAMLKADTTWTWGQNQEKAFEIIKIKESLCNPPVLALYDCKKSVYLSTDASSYGIGAILHQIKESSKLPIAYASRTLSATERGYAQIGKEALAVVWGCRKFHDYIVGLTVNIETDNKTLVPIFMHKALDGISPRLQRMKLKIMR</sequence>
<keyword evidence="4" id="KW-0695">RNA-directed DNA polymerase</keyword>
<dbReference type="Proteomes" id="UP000499080">
    <property type="component" value="Unassembled WGS sequence"/>
</dbReference>
<evidence type="ECO:0000256" key="5">
    <source>
        <dbReference type="ARBA" id="ARBA00023268"/>
    </source>
</evidence>
<dbReference type="PANTHER" id="PTHR37984:SF5">
    <property type="entry name" value="PROTEIN NYNRIN-LIKE"/>
    <property type="match status" value="1"/>
</dbReference>
<reference evidence="7 8" key="1">
    <citation type="journal article" date="2019" name="Sci. Rep.">
        <title>Orb-weaving spider Araneus ventricosus genome elucidates the spidroin gene catalogue.</title>
        <authorList>
            <person name="Kono N."/>
            <person name="Nakamura H."/>
            <person name="Ohtoshi R."/>
            <person name="Moran D.A.P."/>
            <person name="Shinohara A."/>
            <person name="Yoshida Y."/>
            <person name="Fujiwara M."/>
            <person name="Mori M."/>
            <person name="Tomita M."/>
            <person name="Arakawa K."/>
        </authorList>
    </citation>
    <scope>NUCLEOTIDE SEQUENCE [LARGE SCALE GENOMIC DNA]</scope>
</reference>
<dbReference type="InterPro" id="IPR050951">
    <property type="entry name" value="Retrovirus_Pol_polyprotein"/>
</dbReference>
<keyword evidence="1" id="KW-0548">Nucleotidyltransferase</keyword>
<dbReference type="GO" id="GO:0003964">
    <property type="term" value="F:RNA-directed DNA polymerase activity"/>
    <property type="evidence" value="ECO:0007669"/>
    <property type="project" value="UniProtKB-KW"/>
</dbReference>